<dbReference type="PANTHER" id="PTHR16112">
    <property type="entry name" value="METHYL-CPG BINDING PROTEIN, DROSOPHILA"/>
    <property type="match status" value="1"/>
</dbReference>
<dbReference type="PROSITE" id="PS50982">
    <property type="entry name" value="MBD"/>
    <property type="match status" value="1"/>
</dbReference>
<feature type="compositionally biased region" description="Polar residues" evidence="1">
    <location>
        <begin position="1027"/>
        <end position="1044"/>
    </location>
</feature>
<evidence type="ECO:0000259" key="2">
    <source>
        <dbReference type="PROSITE" id="PS50812"/>
    </source>
</evidence>
<name>A0A7F5QZK1_AGRPL</name>
<accession>A0A7F5QZK1</accession>
<dbReference type="PROSITE" id="PS50812">
    <property type="entry name" value="PWWP"/>
    <property type="match status" value="1"/>
</dbReference>
<dbReference type="Pfam" id="PF00855">
    <property type="entry name" value="PWWP"/>
    <property type="match status" value="1"/>
</dbReference>
<dbReference type="RefSeq" id="XP_025830746.1">
    <property type="nucleotide sequence ID" value="XM_025974961.1"/>
</dbReference>
<feature type="region of interest" description="Disordered" evidence="1">
    <location>
        <begin position="1742"/>
        <end position="1798"/>
    </location>
</feature>
<dbReference type="InterPro" id="IPR000313">
    <property type="entry name" value="PWWP_dom"/>
</dbReference>
<keyword evidence="4" id="KW-1185">Reference proteome</keyword>
<dbReference type="Proteomes" id="UP000192223">
    <property type="component" value="Unplaced"/>
</dbReference>
<feature type="domain" description="PWWP" evidence="2">
    <location>
        <begin position="1958"/>
        <end position="2009"/>
    </location>
</feature>
<feature type="region of interest" description="Disordered" evidence="1">
    <location>
        <begin position="2043"/>
        <end position="2074"/>
    </location>
</feature>
<evidence type="ECO:0000313" key="4">
    <source>
        <dbReference type="Proteomes" id="UP000192223"/>
    </source>
</evidence>
<dbReference type="InParanoid" id="A0A7F5QZK1"/>
<dbReference type="GO" id="GO:0003677">
    <property type="term" value="F:DNA binding"/>
    <property type="evidence" value="ECO:0007669"/>
    <property type="project" value="InterPro"/>
</dbReference>
<dbReference type="KEGG" id="apln:108743468"/>
<dbReference type="OrthoDB" id="641149at2759"/>
<evidence type="ECO:0000313" key="5">
    <source>
        <dbReference type="RefSeq" id="XP_025830746.1"/>
    </source>
</evidence>
<dbReference type="GO" id="GO:0003682">
    <property type="term" value="F:chromatin binding"/>
    <property type="evidence" value="ECO:0007669"/>
    <property type="project" value="TreeGrafter"/>
</dbReference>
<evidence type="ECO:0000256" key="1">
    <source>
        <dbReference type="SAM" id="MobiDB-lite"/>
    </source>
</evidence>
<feature type="region of interest" description="Disordered" evidence="1">
    <location>
        <begin position="943"/>
        <end position="1044"/>
    </location>
</feature>
<dbReference type="PANTHER" id="PTHR16112:SF16">
    <property type="entry name" value="SIX-BANDED, ISOFORM H"/>
    <property type="match status" value="1"/>
</dbReference>
<feature type="region of interest" description="Disordered" evidence="1">
    <location>
        <begin position="1935"/>
        <end position="1962"/>
    </location>
</feature>
<dbReference type="GeneID" id="108743468"/>
<organism evidence="4 5">
    <name type="scientific">Agrilus planipennis</name>
    <name type="common">Emerald ash borer</name>
    <name type="synonym">Agrilus marcopoli</name>
    <dbReference type="NCBI Taxonomy" id="224129"/>
    <lineage>
        <taxon>Eukaryota</taxon>
        <taxon>Metazoa</taxon>
        <taxon>Ecdysozoa</taxon>
        <taxon>Arthropoda</taxon>
        <taxon>Hexapoda</taxon>
        <taxon>Insecta</taxon>
        <taxon>Pterygota</taxon>
        <taxon>Neoptera</taxon>
        <taxon>Endopterygota</taxon>
        <taxon>Coleoptera</taxon>
        <taxon>Polyphaga</taxon>
        <taxon>Elateriformia</taxon>
        <taxon>Buprestoidea</taxon>
        <taxon>Buprestidae</taxon>
        <taxon>Agrilinae</taxon>
        <taxon>Agrilus</taxon>
    </lineage>
</organism>
<feature type="compositionally biased region" description="Low complexity" evidence="1">
    <location>
        <begin position="951"/>
        <end position="964"/>
    </location>
</feature>
<dbReference type="GO" id="GO:0010369">
    <property type="term" value="C:chromocenter"/>
    <property type="evidence" value="ECO:0007669"/>
    <property type="project" value="TreeGrafter"/>
</dbReference>
<dbReference type="SUPFAM" id="SSF63748">
    <property type="entry name" value="Tudor/PWWP/MBT"/>
    <property type="match status" value="1"/>
</dbReference>
<proteinExistence type="predicted"/>
<dbReference type="InterPro" id="IPR001739">
    <property type="entry name" value="Methyl_CpG_DNA-bd"/>
</dbReference>
<dbReference type="Gene3D" id="2.30.30.140">
    <property type="match status" value="1"/>
</dbReference>
<sequence>MAGKPELSAAPGVQNVVVYVSDGNFAQAYAVSQQNVATFNSQASYPNVQTSNVVYSNTANTMASMVGANKTFQDKILKPPEHHTINGQLVTEDGCFSNGPQAVIQQNGFQQQSDYNLINNSALVNNSFVNPAVKNVCNFGGNDSDNCSDRRERSDSKNEECDNFIATASTDSGYVSVMGAEGATQTARCDSVRSETAESSCSSLSSVEDNLVIVQPHSSEMVVYDGSGVGVRPGGVVLTVGPSETSVTQTGMAPLIRTLPPTTFASVPFGWKRLLTNGVIIYISPSNTALSSLEQVRDYLLTEGTCKCGLECPLKYDTVFNFDPKVVSKPWVFTPDTNTGDLTKLCNHKRKIMTMASLAYKQTDPAKFRKDLTVKRKKRKIGGSFSGIPISHLLAQKEKLALYQPTLNRPNLQQPWPNSVMNAQHRVCPDGVISPSDSLNNQYLRHPSVESVGNRLINNPFRDAHLQTLPPGATSMPQQMQNSSVLQSNVHVHPNGSQNNGQVHLHHQHHLIAPGGHVLSIQQGTSHPQGSNSVVNGGSVISNGPNSIIINSRNTAPGHQSNQKVFINNQQGEPSGPGRPSVQMLPIASNVPTQLKQENHSRFSHQQQQQQQQPVSNQAVHYHSIVQQFDGSKNVRIPFINENAVCQLRQDQQGGVIHQQNQINVNMPNPIMIAQQQQQQQKINWSNRQINAAPHQNQSSIVACSNVQNQNVCERVPPLHQHTPTSLVWQDDVNRKKVKISRTSKRRSFNTIDNQHRIPLVESQTPCPNIDIRQIQNDNKSIILNQNQTPSSPSFMEDPSGYLAQQTALLNNTISRQTGAINCVGFNCTSPVQNISVQTVPNSSQPNEVPLPSTVVLGSQMKHAQNYVASNGQSFIRNSQVPQHLETHQQYNQTSVMAREAADSTALNEHIQCQGCTEGGIHFVTQKDDSSESCNSYIIREHHPQVHKQGSRPNSEPNTPSSSNIVDDPVTSSSCLDRQSSAANSPDSRPIQGGAISTSHVSPAEGYQSNPPTPSPHPLTPQPRLECSQSNVHNMSNPGTPVSFVENSSAAQLHHLSVLYNNSAPTTSTKQELYGSSSQHQQQSFARVSSNDSLQHSGLVTTMASGRTFSCNTITSVLAGRANTSTVSVNSPVNVNVPLSTISHVPLNHSDPQVSVATTTLLSTNTNVTKSPLEMVQSVVSSIQVPHTHQNTLPVSLQQNQQISPVQVIKTAHNMQQPNHVLVSSGGQFIIANTSNGQSNVMPPPPPKANAMPPISVSPMITNVTAAVTQVIPAVAQQVLGQQTVLVNALPTPFVLQPGVTMTMEGMTVGQNMQIPQIVTGNVIQQQLQVDSSDPNRIINRNAAMLSPEAKRKGKKRKLPSQTIASMLHIASQQNSGMMVPQQNFPQQIQMAHSPQSIATGPVMQALTIVPGKAGGPPQIVMNGQTVGNGGQFGAQPIINSQQTQQFNLLQPVSLLNGTTGMVQNFPAIQQFILPNLGSMVMNADGTATLLQDTSNIGMQLQLQNVNGQNVLTPVQNSNMFNGGQSILAAGPAGMVIRAPGTPQNKIIQQQHSPGAQFLSPNGNQFVVNGAQFSGQLSPLVANVSPTQQVAFNTTPQQIRSNNSAQQAQQEFIQCGQMGQTLMVPTANISVSSPNQQNTTFVQQNTTIVQQQTTMVSNNQQLQNIQSNNHPQNQNIQVRGGHQTTLNVDPGFIINASDNRQCVQALLLHRESPQASSVHCRHSVSTQTAVNQTNQSVTTNTFCQTSSTSAGSPPDTTTHSPLATEHGSLPTAADTTTHTGSTDDGLSPTPSNSSGSCSDIVTLQAKQQSCSMAMVHCISSSEPDSAEITLSNYENDWSNNQQHHHHHHMQTKSDMSDVSNTTGTHVHIIKKSNTPIHMACAESSTTISGIHYITDHGDVKPEELQFNSKHFEKFVHKRKHSDTLVVMESRQMHSSLFEDDEDEKTPQKSKIGPSSFDSGDLVWGPAKGRPAWPGKLIEVAPDKVLVKWFGGDRTLAELDPNLLQTLSEGLDAYHQSRKNCRKGRKLDTPLENAIQEAMAELDKMSKKETTSSLTEQKEIGVLTKKSPGRLRSHK</sequence>
<feature type="domain" description="MBD" evidence="3">
    <location>
        <begin position="257"/>
        <end position="327"/>
    </location>
</feature>
<reference evidence="5" key="1">
    <citation type="submission" date="2025-08" db="UniProtKB">
        <authorList>
            <consortium name="RefSeq"/>
        </authorList>
    </citation>
    <scope>IDENTIFICATION</scope>
    <source>
        <tissue evidence="5">Entire body</tissue>
    </source>
</reference>
<dbReference type="GO" id="GO:0005634">
    <property type="term" value="C:nucleus"/>
    <property type="evidence" value="ECO:0007669"/>
    <property type="project" value="TreeGrafter"/>
</dbReference>
<feature type="compositionally biased region" description="Polar residues" evidence="1">
    <location>
        <begin position="970"/>
        <end position="987"/>
    </location>
</feature>
<evidence type="ECO:0000259" key="3">
    <source>
        <dbReference type="PROSITE" id="PS50982"/>
    </source>
</evidence>
<dbReference type="FunCoup" id="A0A7F5QZK1">
    <property type="interactions" value="180"/>
</dbReference>
<feature type="compositionally biased region" description="Polar residues" evidence="1">
    <location>
        <begin position="1742"/>
        <end position="1761"/>
    </location>
</feature>
<feature type="compositionally biased region" description="Pro residues" evidence="1">
    <location>
        <begin position="1011"/>
        <end position="1021"/>
    </location>
</feature>
<dbReference type="SMART" id="SM00391">
    <property type="entry name" value="MBD"/>
    <property type="match status" value="1"/>
</dbReference>
<gene>
    <name evidence="5" type="primary">LOC108743468</name>
</gene>
<feature type="region of interest" description="Disordered" evidence="1">
    <location>
        <begin position="1838"/>
        <end position="1860"/>
    </location>
</feature>
<feature type="compositionally biased region" description="Low complexity" evidence="1">
    <location>
        <begin position="1771"/>
        <end position="1798"/>
    </location>
</feature>
<protein>
    <submittedName>
        <fullName evidence="5">Uncharacterized protein LOC108743468 isoform X1</fullName>
    </submittedName>
</protein>